<sequence length="45" mass="5015">MPTPRFRYTGLTVLACTATVAEPAGLLRARPKPGLPRRDRTRPRP</sequence>
<accession>A0ABY4KZF2</accession>
<evidence type="ECO:0000313" key="2">
    <source>
        <dbReference type="EMBL" id="UPT20791.1"/>
    </source>
</evidence>
<keyword evidence="3" id="KW-1185">Reference proteome</keyword>
<proteinExistence type="predicted"/>
<protein>
    <submittedName>
        <fullName evidence="2">Uncharacterized protein</fullName>
    </submittedName>
</protein>
<dbReference type="Proteomes" id="UP000832041">
    <property type="component" value="Chromosome"/>
</dbReference>
<dbReference type="EMBL" id="CP051627">
    <property type="protein sequence ID" value="UPT20791.1"/>
    <property type="molecule type" value="Genomic_DNA"/>
</dbReference>
<evidence type="ECO:0000313" key="3">
    <source>
        <dbReference type="Proteomes" id="UP000832041"/>
    </source>
</evidence>
<feature type="region of interest" description="Disordered" evidence="1">
    <location>
        <begin position="24"/>
        <end position="45"/>
    </location>
</feature>
<evidence type="ECO:0000256" key="1">
    <source>
        <dbReference type="SAM" id="MobiDB-lite"/>
    </source>
</evidence>
<gene>
    <name evidence="2" type="ORF">FOF52_07310</name>
</gene>
<reference evidence="2 3" key="1">
    <citation type="submission" date="2020-04" db="EMBL/GenBank/DDBJ databases">
        <title>Thermobifida alba genome sequencing and assembly.</title>
        <authorList>
            <person name="Luzics S."/>
            <person name="Horvath B."/>
            <person name="Nagy I."/>
            <person name="Toth A."/>
            <person name="Nagy I."/>
            <person name="Kukolya J."/>
        </authorList>
    </citation>
    <scope>NUCLEOTIDE SEQUENCE [LARGE SCALE GENOMIC DNA]</scope>
    <source>
        <strain evidence="2 3">DSM 43795</strain>
    </source>
</reference>
<name>A0ABY4KZF2_THEAE</name>
<organism evidence="2 3">
    <name type="scientific">Thermobifida alba</name>
    <name type="common">Thermomonospora alba</name>
    <dbReference type="NCBI Taxonomy" id="53522"/>
    <lineage>
        <taxon>Bacteria</taxon>
        <taxon>Bacillati</taxon>
        <taxon>Actinomycetota</taxon>
        <taxon>Actinomycetes</taxon>
        <taxon>Streptosporangiales</taxon>
        <taxon>Nocardiopsidaceae</taxon>
        <taxon>Thermobifida</taxon>
    </lineage>
</organism>
<dbReference type="RefSeq" id="WP_248593074.1">
    <property type="nucleotide sequence ID" value="NZ_BAABEB010000027.1"/>
</dbReference>